<comment type="caution">
    <text evidence="8">The sequence shown here is derived from an EMBL/GenBank/DDBJ whole genome shotgun (WGS) entry which is preliminary data.</text>
</comment>
<dbReference type="InterPro" id="IPR036890">
    <property type="entry name" value="HATPase_C_sf"/>
</dbReference>
<sequence>MILTIILVALSGFGGSLIGWLVTRAKKAEETQRQWQADSALLSVSAHQLRTPLNQIVGVLQMMDFQSVDLTAKQKELVDVLQQGTRNLNTALIDILDLLDLQTQELVLDTGPVDLNKLTESLTRRHKKIAAQKGLDLVFDTRKLSHFWYVFDDVRVIQSISSCLSQCLTQTETGGVYLGYDYRLNAQNSDEGDLVVTIRDDSVGMDQYAAEAYFCPQKYLINRHMSGAEGHRLGLILARMLIEKMGGKLSVKSAIGSGVTFSLSFPAKKVAAPKRETVSSDAPLTDQISRLLDGKLILVVDDNDANLMIIKAFLNQIGATQIHTAQNGVEAVKVAAEYDFDLILMDIQMPDMDGVTASKLIRNSGHSSATAPIIVLTAAARSDDIENYREAGLNEVLAKPIVADDLYQKVVNVFEGM</sequence>
<evidence type="ECO:0000313" key="9">
    <source>
        <dbReference type="Proteomes" id="UP001560685"/>
    </source>
</evidence>
<dbReference type="SUPFAM" id="SSF52172">
    <property type="entry name" value="CheY-like"/>
    <property type="match status" value="1"/>
</dbReference>
<dbReference type="Pfam" id="PF00072">
    <property type="entry name" value="Response_reg"/>
    <property type="match status" value="1"/>
</dbReference>
<dbReference type="PROSITE" id="PS50110">
    <property type="entry name" value="RESPONSE_REGULATORY"/>
    <property type="match status" value="1"/>
</dbReference>
<keyword evidence="3 5" id="KW-0597">Phosphoprotein</keyword>
<evidence type="ECO:0000256" key="3">
    <source>
        <dbReference type="ARBA" id="ARBA00022553"/>
    </source>
</evidence>
<dbReference type="EMBL" id="JBEHZE010000002">
    <property type="protein sequence ID" value="MEX6634671.1"/>
    <property type="molecule type" value="Genomic_DNA"/>
</dbReference>
<dbReference type="Pfam" id="PF00512">
    <property type="entry name" value="HisKA"/>
    <property type="match status" value="1"/>
</dbReference>
<dbReference type="SMART" id="SM00388">
    <property type="entry name" value="HisKA"/>
    <property type="match status" value="1"/>
</dbReference>
<dbReference type="Pfam" id="PF02518">
    <property type="entry name" value="HATPase_c"/>
    <property type="match status" value="1"/>
</dbReference>
<dbReference type="InterPro" id="IPR005467">
    <property type="entry name" value="His_kinase_dom"/>
</dbReference>
<evidence type="ECO:0000256" key="2">
    <source>
        <dbReference type="ARBA" id="ARBA00012438"/>
    </source>
</evidence>
<proteinExistence type="predicted"/>
<accession>A0ABV3Z779</accession>
<dbReference type="InterPro" id="IPR036097">
    <property type="entry name" value="HisK_dim/P_sf"/>
</dbReference>
<dbReference type="EC" id="2.7.13.3" evidence="2"/>
<organism evidence="8 9">
    <name type="scientific">Hyphococcus lacteus</name>
    <dbReference type="NCBI Taxonomy" id="3143536"/>
    <lineage>
        <taxon>Bacteria</taxon>
        <taxon>Pseudomonadati</taxon>
        <taxon>Pseudomonadota</taxon>
        <taxon>Alphaproteobacteria</taxon>
        <taxon>Parvularculales</taxon>
        <taxon>Parvularculaceae</taxon>
        <taxon>Hyphococcus</taxon>
    </lineage>
</organism>
<keyword evidence="9" id="KW-1185">Reference proteome</keyword>
<comment type="catalytic activity">
    <reaction evidence="1">
        <text>ATP + protein L-histidine = ADP + protein N-phospho-L-histidine.</text>
        <dbReference type="EC" id="2.7.13.3"/>
    </reaction>
</comment>
<dbReference type="InterPro" id="IPR011006">
    <property type="entry name" value="CheY-like_superfamily"/>
</dbReference>
<feature type="domain" description="Response regulatory" evidence="7">
    <location>
        <begin position="296"/>
        <end position="414"/>
    </location>
</feature>
<dbReference type="PANTHER" id="PTHR45339:SF1">
    <property type="entry name" value="HYBRID SIGNAL TRANSDUCTION HISTIDINE KINASE J"/>
    <property type="match status" value="1"/>
</dbReference>
<evidence type="ECO:0000259" key="7">
    <source>
        <dbReference type="PROSITE" id="PS50110"/>
    </source>
</evidence>
<dbReference type="PRINTS" id="PR00344">
    <property type="entry name" value="BCTRLSENSOR"/>
</dbReference>
<dbReference type="CDD" id="cd00082">
    <property type="entry name" value="HisKA"/>
    <property type="match status" value="1"/>
</dbReference>
<keyword evidence="4" id="KW-0902">Two-component regulatory system</keyword>
<dbReference type="InterPro" id="IPR001789">
    <property type="entry name" value="Sig_transdc_resp-reg_receiver"/>
</dbReference>
<reference evidence="8 9" key="1">
    <citation type="submission" date="2024-05" db="EMBL/GenBank/DDBJ databases">
        <title>Three bacterial strains, DH-69, EH-24, and ECK-19 isolated from coastal sediments.</title>
        <authorList>
            <person name="Ye Y.-Q."/>
            <person name="Du Z.-J."/>
        </authorList>
    </citation>
    <scope>NUCLEOTIDE SEQUENCE [LARGE SCALE GENOMIC DNA]</scope>
    <source>
        <strain evidence="8 9">ECK-19</strain>
    </source>
</reference>
<dbReference type="SUPFAM" id="SSF47384">
    <property type="entry name" value="Homodimeric domain of signal transducing histidine kinase"/>
    <property type="match status" value="1"/>
</dbReference>
<dbReference type="PROSITE" id="PS50109">
    <property type="entry name" value="HIS_KIN"/>
    <property type="match status" value="1"/>
</dbReference>
<evidence type="ECO:0000313" key="8">
    <source>
        <dbReference type="EMBL" id="MEX6634671.1"/>
    </source>
</evidence>
<dbReference type="RefSeq" id="WP_369314713.1">
    <property type="nucleotide sequence ID" value="NZ_JBEHZE010000002.1"/>
</dbReference>
<dbReference type="InterPro" id="IPR003594">
    <property type="entry name" value="HATPase_dom"/>
</dbReference>
<evidence type="ECO:0000256" key="1">
    <source>
        <dbReference type="ARBA" id="ARBA00000085"/>
    </source>
</evidence>
<evidence type="ECO:0000256" key="5">
    <source>
        <dbReference type="PROSITE-ProRule" id="PRU00169"/>
    </source>
</evidence>
<evidence type="ECO:0000256" key="4">
    <source>
        <dbReference type="ARBA" id="ARBA00023012"/>
    </source>
</evidence>
<dbReference type="InterPro" id="IPR004358">
    <property type="entry name" value="Sig_transdc_His_kin-like_C"/>
</dbReference>
<feature type="modified residue" description="4-aspartylphosphate" evidence="5">
    <location>
        <position position="346"/>
    </location>
</feature>
<dbReference type="Gene3D" id="1.10.287.130">
    <property type="match status" value="1"/>
</dbReference>
<feature type="domain" description="Histidine kinase" evidence="6">
    <location>
        <begin position="44"/>
        <end position="269"/>
    </location>
</feature>
<gene>
    <name evidence="8" type="ORF">ABFZ84_14055</name>
</gene>
<name>A0ABV3Z779_9PROT</name>
<dbReference type="Gene3D" id="3.40.50.2300">
    <property type="match status" value="1"/>
</dbReference>
<protein>
    <recommendedName>
        <fullName evidence="2">histidine kinase</fullName>
        <ecNumber evidence="2">2.7.13.3</ecNumber>
    </recommendedName>
</protein>
<dbReference type="Proteomes" id="UP001560685">
    <property type="component" value="Unassembled WGS sequence"/>
</dbReference>
<evidence type="ECO:0000259" key="6">
    <source>
        <dbReference type="PROSITE" id="PS50109"/>
    </source>
</evidence>
<dbReference type="SMART" id="SM00448">
    <property type="entry name" value="REC"/>
    <property type="match status" value="1"/>
</dbReference>
<dbReference type="PANTHER" id="PTHR45339">
    <property type="entry name" value="HYBRID SIGNAL TRANSDUCTION HISTIDINE KINASE J"/>
    <property type="match status" value="1"/>
</dbReference>
<dbReference type="SUPFAM" id="SSF55874">
    <property type="entry name" value="ATPase domain of HSP90 chaperone/DNA topoisomerase II/histidine kinase"/>
    <property type="match status" value="1"/>
</dbReference>
<dbReference type="Gene3D" id="3.30.565.10">
    <property type="entry name" value="Histidine kinase-like ATPase, C-terminal domain"/>
    <property type="match status" value="1"/>
</dbReference>
<dbReference type="InterPro" id="IPR003661">
    <property type="entry name" value="HisK_dim/P_dom"/>
</dbReference>
<dbReference type="CDD" id="cd17546">
    <property type="entry name" value="REC_hyHK_CKI1_RcsC-like"/>
    <property type="match status" value="1"/>
</dbReference>